<feature type="chain" id="PRO_5046945713" evidence="5">
    <location>
        <begin position="23"/>
        <end position="178"/>
    </location>
</feature>
<evidence type="ECO:0000313" key="6">
    <source>
        <dbReference type="EMBL" id="MEI2681429.1"/>
    </source>
</evidence>
<comment type="caution">
    <text evidence="6">The sequence shown here is derived from an EMBL/GenBank/DDBJ whole genome shotgun (WGS) entry which is preliminary data.</text>
</comment>
<name>A0ABU8DFU1_ERWAP</name>
<gene>
    <name evidence="6" type="ORF">V8N49_07085</name>
</gene>
<comment type="subcellular location">
    <subcellularLocation>
        <location evidence="1">Fimbrium</location>
    </subcellularLocation>
</comment>
<organism evidence="6 7">
    <name type="scientific">Erwinia aphidicola</name>
    <dbReference type="NCBI Taxonomy" id="68334"/>
    <lineage>
        <taxon>Bacteria</taxon>
        <taxon>Pseudomonadati</taxon>
        <taxon>Pseudomonadota</taxon>
        <taxon>Gammaproteobacteria</taxon>
        <taxon>Enterobacterales</taxon>
        <taxon>Erwiniaceae</taxon>
        <taxon>Erwinia</taxon>
    </lineage>
</organism>
<dbReference type="PANTHER" id="PTHR33420:SF3">
    <property type="entry name" value="FIMBRIAL SUBUNIT ELFA"/>
    <property type="match status" value="1"/>
</dbReference>
<accession>A0ABU8DFU1</accession>
<keyword evidence="4" id="KW-0281">Fimbrium</keyword>
<evidence type="ECO:0000256" key="2">
    <source>
        <dbReference type="ARBA" id="ARBA00006671"/>
    </source>
</evidence>
<keyword evidence="7" id="KW-1185">Reference proteome</keyword>
<evidence type="ECO:0000256" key="4">
    <source>
        <dbReference type="ARBA" id="ARBA00023263"/>
    </source>
</evidence>
<proteinExistence type="inferred from homology"/>
<dbReference type="Gene3D" id="2.60.40.1090">
    <property type="entry name" value="Fimbrial-type adhesion domain"/>
    <property type="match status" value="1"/>
</dbReference>
<evidence type="ECO:0000313" key="7">
    <source>
        <dbReference type="Proteomes" id="UP001306592"/>
    </source>
</evidence>
<dbReference type="SUPFAM" id="SSF49401">
    <property type="entry name" value="Bacterial adhesins"/>
    <property type="match status" value="1"/>
</dbReference>
<evidence type="ECO:0000256" key="5">
    <source>
        <dbReference type="SAM" id="SignalP"/>
    </source>
</evidence>
<dbReference type="InterPro" id="IPR008966">
    <property type="entry name" value="Adhesion_dom_sf"/>
</dbReference>
<dbReference type="InterPro" id="IPR036937">
    <property type="entry name" value="Adhesion_dom_fimbrial_sf"/>
</dbReference>
<comment type="similarity">
    <text evidence="2">Belongs to the fimbrial protein family.</text>
</comment>
<feature type="signal peptide" evidence="5">
    <location>
        <begin position="1"/>
        <end position="22"/>
    </location>
</feature>
<dbReference type="EMBL" id="JBANEI010000003">
    <property type="protein sequence ID" value="MEI2681429.1"/>
    <property type="molecule type" value="Genomic_DNA"/>
</dbReference>
<dbReference type="InterPro" id="IPR039458">
    <property type="entry name" value="FimA-like"/>
</dbReference>
<reference evidence="6 7" key="1">
    <citation type="submission" date="2024-02" db="EMBL/GenBank/DDBJ databases">
        <title>First report Erwinia aphidicola in onion in Chile.</title>
        <authorList>
            <person name="Valenzuela M."/>
            <person name="Pena M."/>
            <person name="Dutta B."/>
        </authorList>
    </citation>
    <scope>NUCLEOTIDE SEQUENCE [LARGE SCALE GENOMIC DNA]</scope>
    <source>
        <strain evidence="6 7">QCJ3A</strain>
    </source>
</reference>
<dbReference type="RefSeq" id="WP_282468796.1">
    <property type="nucleotide sequence ID" value="NZ_JBANEI010000003.1"/>
</dbReference>
<evidence type="ECO:0000256" key="3">
    <source>
        <dbReference type="ARBA" id="ARBA00022729"/>
    </source>
</evidence>
<dbReference type="PANTHER" id="PTHR33420">
    <property type="entry name" value="FIMBRIAL SUBUNIT ELFA-RELATED"/>
    <property type="match status" value="1"/>
</dbReference>
<dbReference type="Proteomes" id="UP001306592">
    <property type="component" value="Unassembled WGS sequence"/>
</dbReference>
<evidence type="ECO:0000256" key="1">
    <source>
        <dbReference type="ARBA" id="ARBA00004561"/>
    </source>
</evidence>
<dbReference type="Pfam" id="PF16970">
    <property type="entry name" value="FimA"/>
    <property type="match status" value="1"/>
</dbReference>
<sequence>MKKVTLALSVMVALGIANMAQAASTGTITFNGELTASTCDVSVEGQGPDATVVLPTLGTNVLDTPSKTAGDTRFVMALTNCAGTLQTASAYFEDGATVNAQGRLINSGTATNVDLQLLDGSGSRGVINVGSGTQATTTTYVDTSTGSASLPYDVRYFATAATTAGTVVSSVVYSLQYK</sequence>
<keyword evidence="3 5" id="KW-0732">Signal</keyword>
<dbReference type="InterPro" id="IPR050263">
    <property type="entry name" value="Bact_Fimbrial_Adh_Pro"/>
</dbReference>
<protein>
    <submittedName>
        <fullName evidence="6">Fimbrial protein</fullName>
    </submittedName>
</protein>